<evidence type="ECO:0000313" key="5">
    <source>
        <dbReference type="Proteomes" id="UP000654075"/>
    </source>
</evidence>
<dbReference type="PANTHER" id="PTHR24198">
    <property type="entry name" value="ANKYRIN REPEAT AND PROTEIN KINASE DOMAIN-CONTAINING PROTEIN"/>
    <property type="match status" value="1"/>
</dbReference>
<reference evidence="4" key="1">
    <citation type="submission" date="2021-02" db="EMBL/GenBank/DDBJ databases">
        <authorList>
            <person name="Dougan E. K."/>
            <person name="Rhodes N."/>
            <person name="Thang M."/>
            <person name="Chan C."/>
        </authorList>
    </citation>
    <scope>NUCLEOTIDE SEQUENCE</scope>
</reference>
<dbReference type="InterPro" id="IPR036770">
    <property type="entry name" value="Ankyrin_rpt-contain_sf"/>
</dbReference>
<dbReference type="EMBL" id="CAJNNV010028776">
    <property type="protein sequence ID" value="CAE8625725.1"/>
    <property type="molecule type" value="Genomic_DNA"/>
</dbReference>
<proteinExistence type="predicted"/>
<evidence type="ECO:0000256" key="1">
    <source>
        <dbReference type="ARBA" id="ARBA00022737"/>
    </source>
</evidence>
<dbReference type="OrthoDB" id="445308at2759"/>
<gene>
    <name evidence="4" type="ORF">PGLA1383_LOCUS42706</name>
</gene>
<accession>A0A813GEX5</accession>
<dbReference type="Pfam" id="PF12796">
    <property type="entry name" value="Ank_2"/>
    <property type="match status" value="1"/>
</dbReference>
<dbReference type="Proteomes" id="UP000654075">
    <property type="component" value="Unassembled WGS sequence"/>
</dbReference>
<feature type="region of interest" description="Disordered" evidence="3">
    <location>
        <begin position="222"/>
        <end position="258"/>
    </location>
</feature>
<evidence type="ECO:0000256" key="3">
    <source>
        <dbReference type="SAM" id="MobiDB-lite"/>
    </source>
</evidence>
<sequence>MERTTSGSVRATMSCTDGLGDLRSCLLGFRSDLVNFRDLRRRRSESFKRFVQEAAEIGEEITPPPTRSGSSTDPAAAEGVGSAAPKGEDGVPQTNSCGASDNSCGESRSPGATGPVSAEEAAEEDNFHAAFTAEMQMHQGGPASSGAKQEDSDCETDPGMPELEPASYKEGASWLEVSRSPATGSLGSGCSSPSSPGGSANKFGKLGGDFNTCWGRGALRDALNRQEDESEETSEVSRPSSEHEAESIERSHEGVSILETGPVRLGLETGYASVASTKARVFVLTETVEPAEVVEPKKKKPKKKEEDTKKGGKRKGSTAPSKASPDASPQLKKRVPRKSAMSNADSEADNSLTGPNASPQIRKRVPRKSSVSIAESEAESCLTSPDASPQIRKRKPRKNSVSIADSEAEHDEASQRTSPASSPQSRGRMPKGMDDGSDSNPNSRNISRQTSHIEDSDASPKNCPEDSDEEGYESGLKQDLICEEGEQLSDEEEEEDEEEHLADLGHEAGFHAVADGRFDDALRLARDGLWRFTNEKDSKGWTLLHHAAHLGLEEVVCAMLEREDFYGVDDGDLKALATPLHLAAASRRTSSCRAIVESGRCTKVNAGDFSGRTALHLAAIRSDLETFRAIVAHEDCDPTLPDRQGKSAADYAKERGLDVNLPDALDIDL</sequence>
<dbReference type="SMART" id="SM00248">
    <property type="entry name" value="ANK"/>
    <property type="match status" value="3"/>
</dbReference>
<keyword evidence="5" id="KW-1185">Reference proteome</keyword>
<feature type="compositionally biased region" description="Polar residues" evidence="3">
    <location>
        <begin position="92"/>
        <end position="106"/>
    </location>
</feature>
<feature type="region of interest" description="Disordered" evidence="3">
    <location>
        <begin position="286"/>
        <end position="476"/>
    </location>
</feature>
<dbReference type="Gene3D" id="1.25.40.20">
    <property type="entry name" value="Ankyrin repeat-containing domain"/>
    <property type="match status" value="1"/>
</dbReference>
<dbReference type="AlphaFoldDB" id="A0A813GEX5"/>
<feature type="compositionally biased region" description="Polar residues" evidence="3">
    <location>
        <begin position="415"/>
        <end position="425"/>
    </location>
</feature>
<dbReference type="Pfam" id="PF00023">
    <property type="entry name" value="Ank"/>
    <property type="match status" value="1"/>
</dbReference>
<comment type="caution">
    <text evidence="4">The sequence shown here is derived from an EMBL/GenBank/DDBJ whole genome shotgun (WGS) entry which is preliminary data.</text>
</comment>
<feature type="compositionally biased region" description="Basic and acidic residues" evidence="3">
    <location>
        <begin position="240"/>
        <end position="253"/>
    </location>
</feature>
<feature type="region of interest" description="Disordered" evidence="3">
    <location>
        <begin position="54"/>
        <end position="206"/>
    </location>
</feature>
<organism evidence="4 5">
    <name type="scientific">Polarella glacialis</name>
    <name type="common">Dinoflagellate</name>
    <dbReference type="NCBI Taxonomy" id="89957"/>
    <lineage>
        <taxon>Eukaryota</taxon>
        <taxon>Sar</taxon>
        <taxon>Alveolata</taxon>
        <taxon>Dinophyceae</taxon>
        <taxon>Suessiales</taxon>
        <taxon>Suessiaceae</taxon>
        <taxon>Polarella</taxon>
    </lineage>
</organism>
<feature type="compositionally biased region" description="Polar residues" evidence="3">
    <location>
        <begin position="438"/>
        <end position="450"/>
    </location>
</feature>
<feature type="compositionally biased region" description="Polar residues" evidence="3">
    <location>
        <begin position="340"/>
        <end position="359"/>
    </location>
</feature>
<keyword evidence="1" id="KW-0677">Repeat</keyword>
<name>A0A813GEX5_POLGL</name>
<feature type="compositionally biased region" description="Low complexity" evidence="3">
    <location>
        <begin position="184"/>
        <end position="199"/>
    </location>
</feature>
<protein>
    <submittedName>
        <fullName evidence="4">Uncharacterized protein</fullName>
    </submittedName>
</protein>
<keyword evidence="2" id="KW-0040">ANK repeat</keyword>
<dbReference type="PANTHER" id="PTHR24198:SF165">
    <property type="entry name" value="ANKYRIN REPEAT-CONTAINING PROTEIN-RELATED"/>
    <property type="match status" value="1"/>
</dbReference>
<evidence type="ECO:0000313" key="4">
    <source>
        <dbReference type="EMBL" id="CAE8625725.1"/>
    </source>
</evidence>
<dbReference type="SUPFAM" id="SSF48403">
    <property type="entry name" value="Ankyrin repeat"/>
    <property type="match status" value="1"/>
</dbReference>
<dbReference type="InterPro" id="IPR002110">
    <property type="entry name" value="Ankyrin_rpt"/>
</dbReference>
<evidence type="ECO:0000256" key="2">
    <source>
        <dbReference type="ARBA" id="ARBA00023043"/>
    </source>
</evidence>